<dbReference type="EMBL" id="VIKR01000006">
    <property type="protein sequence ID" value="TQV71660.1"/>
    <property type="molecule type" value="Genomic_DNA"/>
</dbReference>
<reference evidence="3 4" key="1">
    <citation type="submission" date="2019-06" db="EMBL/GenBank/DDBJ databases">
        <title>Draft genome of Aliikangiella marina GYP-15.</title>
        <authorList>
            <person name="Wang G."/>
        </authorList>
    </citation>
    <scope>NUCLEOTIDE SEQUENCE [LARGE SCALE GENOMIC DNA]</scope>
    <source>
        <strain evidence="3 4">GYP-15</strain>
    </source>
</reference>
<dbReference type="Pfam" id="PF05960">
    <property type="entry name" value="DUF885"/>
    <property type="match status" value="1"/>
</dbReference>
<dbReference type="OrthoDB" id="9769898at2"/>
<proteinExistence type="predicted"/>
<organism evidence="3 4">
    <name type="scientific">Aliikangiella marina</name>
    <dbReference type="NCBI Taxonomy" id="1712262"/>
    <lineage>
        <taxon>Bacteria</taxon>
        <taxon>Pseudomonadati</taxon>
        <taxon>Pseudomonadota</taxon>
        <taxon>Gammaproteobacteria</taxon>
        <taxon>Oceanospirillales</taxon>
        <taxon>Pleioneaceae</taxon>
        <taxon>Aliikangiella</taxon>
    </lineage>
</organism>
<dbReference type="PANTHER" id="PTHR33361">
    <property type="entry name" value="GLR0591 PROTEIN"/>
    <property type="match status" value="1"/>
</dbReference>
<sequence length="592" mass="68468">MKHQALLIYLLVALGFATQTHASSNQATSQLHALFEEDWQARVDRSPMLSTRMGFSDKNHLLQDVSEAAYQAWADKSRQFLEDLKKINYQALAREDQINYQIFQRQLERRISEIEYQTYQIPFLSDSGFHTSIMRMHTSIPLKNIKDYQNYLERLKAVPEFFAENQRNMEKGLARGYSMPKVVMKGFTDVILAAYEKGWQDSAFWKVFESMPESFNQNDAKKLKAEAKVVIKDKLIPAFKALYDFFENTYIPKTKQSLGAYDFPNGKAYYGAQIDHYTTLALSADEIHQIGLNEVKRIRSEMETVIKQANFDGSFKAFLKFLRESPQFYAKTAQDLIIRASYLAKKADGQLPKLFTKLPRQPYAVEPVPDAIAPKYTTGRYLSAPLDSERPGVYWVNTYALDKRPLYVLEALTLHEAVPGHHLQNALNQELTNVPNFRRYSYISAFGEGWGLYSERLGLEMGFYEDPYSEFGRLSYEMWRAARLVIDTGIHAKGWSREQAIELLEENSALSTHNIRTEVDRYISWPGQALSYKLGEIKILELRKKAEKMLGEKFDIRLFHDAILQNGSVPLPILEQEIDRFIKHHQMKKATN</sequence>
<dbReference type="PANTHER" id="PTHR33361:SF2">
    <property type="entry name" value="DUF885 DOMAIN-CONTAINING PROTEIN"/>
    <property type="match status" value="1"/>
</dbReference>
<dbReference type="Proteomes" id="UP000317839">
    <property type="component" value="Unassembled WGS sequence"/>
</dbReference>
<name>A0A545T3B1_9GAMM</name>
<accession>A0A545T3B1</accession>
<dbReference type="RefSeq" id="WP_142944059.1">
    <property type="nucleotide sequence ID" value="NZ_VIKR01000006.1"/>
</dbReference>
<dbReference type="EMBL" id="VIKR01000006">
    <property type="protein sequence ID" value="TQV71675.1"/>
    <property type="molecule type" value="Genomic_DNA"/>
</dbReference>
<dbReference type="InterPro" id="IPR010281">
    <property type="entry name" value="DUF885"/>
</dbReference>
<keyword evidence="1" id="KW-0732">Signal</keyword>
<evidence type="ECO:0000256" key="1">
    <source>
        <dbReference type="SAM" id="SignalP"/>
    </source>
</evidence>
<protein>
    <submittedName>
        <fullName evidence="3">DUF885 domain-containing protein</fullName>
    </submittedName>
</protein>
<gene>
    <name evidence="2" type="ORF">FLL45_21160</name>
    <name evidence="3" type="ORF">FLL45_21240</name>
</gene>
<evidence type="ECO:0000313" key="4">
    <source>
        <dbReference type="Proteomes" id="UP000317839"/>
    </source>
</evidence>
<dbReference type="AlphaFoldDB" id="A0A545T3B1"/>
<evidence type="ECO:0000313" key="3">
    <source>
        <dbReference type="EMBL" id="TQV71675.1"/>
    </source>
</evidence>
<keyword evidence="4" id="KW-1185">Reference proteome</keyword>
<evidence type="ECO:0000313" key="2">
    <source>
        <dbReference type="EMBL" id="TQV71660.1"/>
    </source>
</evidence>
<comment type="caution">
    <text evidence="3">The sequence shown here is derived from an EMBL/GenBank/DDBJ whole genome shotgun (WGS) entry which is preliminary data.</text>
</comment>
<feature type="signal peptide" evidence="1">
    <location>
        <begin position="1"/>
        <end position="22"/>
    </location>
</feature>
<feature type="chain" id="PRO_5036135819" evidence="1">
    <location>
        <begin position="23"/>
        <end position="592"/>
    </location>
</feature>